<dbReference type="SMART" id="SM01221">
    <property type="entry name" value="FTCD"/>
    <property type="match status" value="1"/>
</dbReference>
<comment type="subcellular location">
    <subcellularLocation>
        <location evidence="1">Cytoplasm</location>
    </subcellularLocation>
</comment>
<evidence type="ECO:0000256" key="6">
    <source>
        <dbReference type="ARBA" id="ARBA00022808"/>
    </source>
</evidence>
<sequence length="343" mass="37477">MKPIIECVPNFSEGLNADVITQIAAGINQTAGVNLLNIDAGHDANRTVITFAGEPDAVVEAAFNCIRKATELIDMRTQKGEHPRMGATDVCPLVPVSNITLAQVDVYAKLLAARVGAELKIPVYLYEYSQADKARSNLSVIRSGEYEGFFEKIKQPAWQPDFGPAEMNAKAGATVIGARNFLIAYNVNLNTKSVNLAAEIAADVRESGRLRINEEGKKRVPGLLKGVKAIGWYMEEYKCAQVSTNITDITLSPIHQVFETVAERAKAYGTEATGSELIGLIPLSAMKEAGQYFAKKQQMDNLPEEQLIQLAINTMGLNAVKQFYPQKRILDYLLNNLNEGAKA</sequence>
<proteinExistence type="predicted"/>
<dbReference type="EMBL" id="JBHTHU010000020">
    <property type="protein sequence ID" value="MFD0751583.1"/>
    <property type="molecule type" value="Genomic_DNA"/>
</dbReference>
<dbReference type="PANTHER" id="PTHR12234:SF0">
    <property type="entry name" value="FORMIMIDOYLTRANSFERASE-CYCLODEAMINASE"/>
    <property type="match status" value="1"/>
</dbReference>
<dbReference type="InterPro" id="IPR004227">
    <property type="entry name" value="Formiminotransferase_cat"/>
</dbReference>
<dbReference type="Pfam" id="PF07837">
    <property type="entry name" value="FTCD_N"/>
    <property type="match status" value="1"/>
</dbReference>
<evidence type="ECO:0000256" key="2">
    <source>
        <dbReference type="ARBA" id="ARBA00005082"/>
    </source>
</evidence>
<organism evidence="10 11">
    <name type="scientific">Mucilaginibacter calamicampi</name>
    <dbReference type="NCBI Taxonomy" id="1302352"/>
    <lineage>
        <taxon>Bacteria</taxon>
        <taxon>Pseudomonadati</taxon>
        <taxon>Bacteroidota</taxon>
        <taxon>Sphingobacteriia</taxon>
        <taxon>Sphingobacteriales</taxon>
        <taxon>Sphingobacteriaceae</taxon>
        <taxon>Mucilaginibacter</taxon>
    </lineage>
</organism>
<protein>
    <recommendedName>
        <fullName evidence="3">glutamate formimidoyltransferase</fullName>
        <ecNumber evidence="3">2.1.2.5</ecNumber>
    </recommendedName>
</protein>
<evidence type="ECO:0000256" key="5">
    <source>
        <dbReference type="ARBA" id="ARBA00022679"/>
    </source>
</evidence>
<dbReference type="EC" id="2.1.2.5" evidence="3"/>
<gene>
    <name evidence="10" type="primary">ftcD</name>
    <name evidence="10" type="ORF">ACFQZS_15630</name>
</gene>
<keyword evidence="6" id="KW-0369">Histidine metabolism</keyword>
<dbReference type="NCBIfam" id="TIGR02024">
    <property type="entry name" value="FtcD"/>
    <property type="match status" value="1"/>
</dbReference>
<dbReference type="SUPFAM" id="SSF55116">
    <property type="entry name" value="Formiminotransferase domain of formiminotransferase-cyclodeaminase"/>
    <property type="match status" value="2"/>
</dbReference>
<name>A0ABW2YYM6_9SPHI</name>
<dbReference type="PANTHER" id="PTHR12234">
    <property type="entry name" value="FORMIMINOTRANSFERASE-CYCLODEAMINASE"/>
    <property type="match status" value="1"/>
</dbReference>
<feature type="domain" description="Formiminotransferase C-terminal subdomain" evidence="8">
    <location>
        <begin position="181"/>
        <end position="333"/>
    </location>
</feature>
<evidence type="ECO:0000256" key="7">
    <source>
        <dbReference type="ARBA" id="ARBA00022954"/>
    </source>
</evidence>
<comment type="caution">
    <text evidence="10">The sequence shown here is derived from an EMBL/GenBank/DDBJ whole genome shotgun (WGS) entry which is preliminary data.</text>
</comment>
<comment type="pathway">
    <text evidence="2">Amino-acid degradation; L-histidine degradation into L-glutamate; L-glutamate from N-formimidoyl-L-glutamate (transferase route): step 1/1.</text>
</comment>
<dbReference type="Gene3D" id="3.30.990.10">
    <property type="entry name" value="Formiminotransferase, N-terminal subdomain"/>
    <property type="match status" value="1"/>
</dbReference>
<dbReference type="GO" id="GO:0030409">
    <property type="term" value="F:glutamate formimidoyltransferase activity"/>
    <property type="evidence" value="ECO:0007669"/>
    <property type="project" value="UniProtKB-EC"/>
</dbReference>
<keyword evidence="7" id="KW-0290">Folate-binding</keyword>
<dbReference type="Gene3D" id="3.30.70.670">
    <property type="entry name" value="Formiminotransferase, C-terminal subdomain"/>
    <property type="match status" value="1"/>
</dbReference>
<evidence type="ECO:0000313" key="11">
    <source>
        <dbReference type="Proteomes" id="UP001596958"/>
    </source>
</evidence>
<accession>A0ABW2YYM6</accession>
<evidence type="ECO:0000313" key="10">
    <source>
        <dbReference type="EMBL" id="MFD0751583.1"/>
    </source>
</evidence>
<dbReference type="InterPro" id="IPR022384">
    <property type="entry name" value="FormiminoTrfase_cat_dom_sf"/>
</dbReference>
<keyword evidence="5 10" id="KW-0808">Transferase</keyword>
<dbReference type="RefSeq" id="WP_377101863.1">
    <property type="nucleotide sequence ID" value="NZ_JBHTHU010000020.1"/>
</dbReference>
<keyword evidence="4" id="KW-0963">Cytoplasm</keyword>
<dbReference type="InterPro" id="IPR037070">
    <property type="entry name" value="Formiminotransferase_C_sf"/>
</dbReference>
<dbReference type="InterPro" id="IPR051623">
    <property type="entry name" value="FTCD"/>
</dbReference>
<feature type="domain" description="Formiminotransferase N-terminal subdomain" evidence="9">
    <location>
        <begin position="3"/>
        <end position="180"/>
    </location>
</feature>
<dbReference type="InterPro" id="IPR037064">
    <property type="entry name" value="Formiminotransferase_N_sf"/>
</dbReference>
<reference evidence="11" key="1">
    <citation type="journal article" date="2019" name="Int. J. Syst. Evol. Microbiol.">
        <title>The Global Catalogue of Microorganisms (GCM) 10K type strain sequencing project: providing services to taxonomists for standard genome sequencing and annotation.</title>
        <authorList>
            <consortium name="The Broad Institute Genomics Platform"/>
            <consortium name="The Broad Institute Genome Sequencing Center for Infectious Disease"/>
            <person name="Wu L."/>
            <person name="Ma J."/>
        </authorList>
    </citation>
    <scope>NUCLEOTIDE SEQUENCE [LARGE SCALE GENOMIC DNA]</scope>
    <source>
        <strain evidence="11">CCUG 63418</strain>
    </source>
</reference>
<dbReference type="InterPro" id="IPR012886">
    <property type="entry name" value="Formiminotransferase_N"/>
</dbReference>
<evidence type="ECO:0000259" key="9">
    <source>
        <dbReference type="SMART" id="SM01222"/>
    </source>
</evidence>
<dbReference type="InterPro" id="IPR013802">
    <property type="entry name" value="Formiminotransferase_C"/>
</dbReference>
<evidence type="ECO:0000256" key="3">
    <source>
        <dbReference type="ARBA" id="ARBA00012252"/>
    </source>
</evidence>
<dbReference type="SMART" id="SM01222">
    <property type="entry name" value="FTCD_N"/>
    <property type="match status" value="1"/>
</dbReference>
<evidence type="ECO:0000256" key="1">
    <source>
        <dbReference type="ARBA" id="ARBA00004496"/>
    </source>
</evidence>
<dbReference type="Pfam" id="PF02971">
    <property type="entry name" value="FTCD"/>
    <property type="match status" value="1"/>
</dbReference>
<evidence type="ECO:0000259" key="8">
    <source>
        <dbReference type="SMART" id="SM01221"/>
    </source>
</evidence>
<evidence type="ECO:0000256" key="4">
    <source>
        <dbReference type="ARBA" id="ARBA00022490"/>
    </source>
</evidence>
<keyword evidence="11" id="KW-1185">Reference proteome</keyword>
<dbReference type="Proteomes" id="UP001596958">
    <property type="component" value="Unassembled WGS sequence"/>
</dbReference>